<dbReference type="EMBL" id="ACKS01000034">
    <property type="protein sequence ID" value="EFA44702.1"/>
    <property type="molecule type" value="Genomic_DNA"/>
</dbReference>
<evidence type="ECO:0000313" key="1">
    <source>
        <dbReference type="EMBL" id="EFA44702.1"/>
    </source>
</evidence>
<keyword evidence="2" id="KW-1185">Reference proteome</keyword>
<dbReference type="HOGENOM" id="CLU_3294161_0_0_10"/>
<evidence type="ECO:0000313" key="2">
    <source>
        <dbReference type="Proteomes" id="UP000003160"/>
    </source>
</evidence>
<accession>D1PUY2</accession>
<proteinExistence type="predicted"/>
<gene>
    <name evidence="1" type="ORF">HMPREF0645_0767</name>
</gene>
<dbReference type="Proteomes" id="UP000003160">
    <property type="component" value="Unassembled WGS sequence"/>
</dbReference>
<reference evidence="1 2" key="1">
    <citation type="submission" date="2009-10" db="EMBL/GenBank/DDBJ databases">
        <authorList>
            <person name="Qin X."/>
            <person name="Bachman B."/>
            <person name="Battles P."/>
            <person name="Bell A."/>
            <person name="Bess C."/>
            <person name="Bickham C."/>
            <person name="Chaboub L."/>
            <person name="Chen D."/>
            <person name="Coyle M."/>
            <person name="Deiros D.R."/>
            <person name="Dinh H."/>
            <person name="Forbes L."/>
            <person name="Fowler G."/>
            <person name="Francisco L."/>
            <person name="Fu Q."/>
            <person name="Gubbala S."/>
            <person name="Hale W."/>
            <person name="Han Y."/>
            <person name="Hemphill L."/>
            <person name="Highlander S.K."/>
            <person name="Hirani K."/>
            <person name="Hogues M."/>
            <person name="Jackson L."/>
            <person name="Jakkamsetti A."/>
            <person name="Javaid M."/>
            <person name="Jiang H."/>
            <person name="Korchina V."/>
            <person name="Kovar C."/>
            <person name="Lara F."/>
            <person name="Lee S."/>
            <person name="Mata R."/>
            <person name="Mathew T."/>
            <person name="Moen C."/>
            <person name="Morales K."/>
            <person name="Munidasa M."/>
            <person name="Nazareth L."/>
            <person name="Ngo R."/>
            <person name="Nguyen L."/>
            <person name="Okwuonu G."/>
            <person name="Ongeri F."/>
            <person name="Patil S."/>
            <person name="Petrosino J."/>
            <person name="Pham C."/>
            <person name="Pham P."/>
            <person name="Pu L.-L."/>
            <person name="Puazo M."/>
            <person name="Raj R."/>
            <person name="Reid J."/>
            <person name="Rouhana J."/>
            <person name="Saada N."/>
            <person name="Shang Y."/>
            <person name="Simmons D."/>
            <person name="Thornton R."/>
            <person name="Warren J."/>
            <person name="Weissenberger G."/>
            <person name="Zhang J."/>
            <person name="Zhang L."/>
            <person name="Zhou C."/>
            <person name="Zhu D."/>
            <person name="Muzny D."/>
            <person name="Worley K."/>
            <person name="Gibbs R."/>
        </authorList>
    </citation>
    <scope>NUCLEOTIDE SEQUENCE [LARGE SCALE GENOMIC DNA]</scope>
    <source>
        <strain evidence="1 2">DSM 17361</strain>
    </source>
</reference>
<organism evidence="1 2">
    <name type="scientific">Hallella bergensis DSM 17361</name>
    <dbReference type="NCBI Taxonomy" id="585502"/>
    <lineage>
        <taxon>Bacteria</taxon>
        <taxon>Pseudomonadati</taxon>
        <taxon>Bacteroidota</taxon>
        <taxon>Bacteroidia</taxon>
        <taxon>Bacteroidales</taxon>
        <taxon>Prevotellaceae</taxon>
        <taxon>Hallella</taxon>
    </lineage>
</organism>
<protein>
    <submittedName>
        <fullName evidence="1">Uncharacterized protein</fullName>
    </submittedName>
</protein>
<comment type="caution">
    <text evidence="1">The sequence shown here is derived from an EMBL/GenBank/DDBJ whole genome shotgun (WGS) entry which is preliminary data.</text>
</comment>
<name>D1PUY2_9BACT</name>
<sequence length="40" mass="4859">MFTNSYTIRSKCVYQMFTNRIKNILWHYSKETKKGWLLAG</sequence>
<dbReference type="AlphaFoldDB" id="D1PUY2"/>